<dbReference type="Proteomes" id="UP000233482">
    <property type="component" value="Unassembled WGS sequence"/>
</dbReference>
<feature type="transmembrane region" description="Helical" evidence="1">
    <location>
        <begin position="12"/>
        <end position="30"/>
    </location>
</feature>
<gene>
    <name evidence="2" type="ORF">CW686_01625</name>
</gene>
<accession>A0A855GIF2</accession>
<name>A0A855GIF2_9STAP</name>
<protein>
    <submittedName>
        <fullName evidence="2">Uncharacterized protein</fullName>
    </submittedName>
</protein>
<feature type="transmembrane region" description="Helical" evidence="1">
    <location>
        <begin position="42"/>
        <end position="66"/>
    </location>
</feature>
<evidence type="ECO:0000256" key="1">
    <source>
        <dbReference type="SAM" id="Phobius"/>
    </source>
</evidence>
<proteinExistence type="predicted"/>
<dbReference type="EMBL" id="PIXC01000002">
    <property type="protein sequence ID" value="PKE27171.1"/>
    <property type="molecule type" value="Genomic_DNA"/>
</dbReference>
<keyword evidence="1" id="KW-0812">Transmembrane</keyword>
<keyword evidence="1" id="KW-0472">Membrane</keyword>
<dbReference type="AlphaFoldDB" id="A0A855GIF2"/>
<sequence>MIKINSNRIKQYLLWITAYLPLIFVSVFNGKNIPYIKCNQDITKGLIFIILLLIIYFFFGKFFLWLIIKRKIKKVGQVKKIKRISINEYSYFILTLFMPLLFEDMESTLDYIVLFSLITLIIIIFTRTDHIIVNPIFILSNLIVCEIEIQNTDKKIRGFGLINPKLDLNQKVDYFIVFPNVYYVYRKAKY</sequence>
<organism evidence="2 3">
    <name type="scientific">Macrococcoides caseolyticum</name>
    <dbReference type="NCBI Taxonomy" id="69966"/>
    <lineage>
        <taxon>Bacteria</taxon>
        <taxon>Bacillati</taxon>
        <taxon>Bacillota</taxon>
        <taxon>Bacilli</taxon>
        <taxon>Bacillales</taxon>
        <taxon>Staphylococcaceae</taxon>
        <taxon>Macrococcoides</taxon>
    </lineage>
</organism>
<feature type="transmembrane region" description="Helical" evidence="1">
    <location>
        <begin position="108"/>
        <end position="126"/>
    </location>
</feature>
<evidence type="ECO:0000313" key="3">
    <source>
        <dbReference type="Proteomes" id="UP000233482"/>
    </source>
</evidence>
<feature type="transmembrane region" description="Helical" evidence="1">
    <location>
        <begin position="86"/>
        <end position="102"/>
    </location>
</feature>
<comment type="caution">
    <text evidence="2">The sequence shown here is derived from an EMBL/GenBank/DDBJ whole genome shotgun (WGS) entry which is preliminary data.</text>
</comment>
<dbReference type="RefSeq" id="WP_101144033.1">
    <property type="nucleotide sequence ID" value="NZ_PIWM01000001.1"/>
</dbReference>
<keyword evidence="1" id="KW-1133">Transmembrane helix</keyword>
<reference evidence="2 3" key="1">
    <citation type="submission" date="2017-12" db="EMBL/GenBank/DDBJ databases">
        <title>Genomics of Macrococcus caseolyticus.</title>
        <authorList>
            <person name="MacFadyen A.C."/>
            <person name="Paterson G.K."/>
        </authorList>
    </citation>
    <scope>NUCLEOTIDE SEQUENCE [LARGE SCALE GENOMIC DNA]</scope>
    <source>
        <strain evidence="2 3">5788_EF188</strain>
    </source>
</reference>
<evidence type="ECO:0000313" key="2">
    <source>
        <dbReference type="EMBL" id="PKE27171.1"/>
    </source>
</evidence>